<evidence type="ECO:0000313" key="2">
    <source>
        <dbReference type="Proteomes" id="UP000827986"/>
    </source>
</evidence>
<comment type="caution">
    <text evidence="1">The sequence shown here is derived from an EMBL/GenBank/DDBJ whole genome shotgun (WGS) entry which is preliminary data.</text>
</comment>
<gene>
    <name evidence="1" type="ORF">KIL84_004329</name>
</gene>
<name>A0A9D3XNE0_9SAUR</name>
<organism evidence="1 2">
    <name type="scientific">Mauremys mutica</name>
    <name type="common">yellowpond turtle</name>
    <dbReference type="NCBI Taxonomy" id="74926"/>
    <lineage>
        <taxon>Eukaryota</taxon>
        <taxon>Metazoa</taxon>
        <taxon>Chordata</taxon>
        <taxon>Craniata</taxon>
        <taxon>Vertebrata</taxon>
        <taxon>Euteleostomi</taxon>
        <taxon>Archelosauria</taxon>
        <taxon>Testudinata</taxon>
        <taxon>Testudines</taxon>
        <taxon>Cryptodira</taxon>
        <taxon>Durocryptodira</taxon>
        <taxon>Testudinoidea</taxon>
        <taxon>Geoemydidae</taxon>
        <taxon>Geoemydinae</taxon>
        <taxon>Mauremys</taxon>
    </lineage>
</organism>
<keyword evidence="2" id="KW-1185">Reference proteome</keyword>
<evidence type="ECO:0000313" key="1">
    <source>
        <dbReference type="EMBL" id="KAH1182837.1"/>
    </source>
</evidence>
<dbReference type="EMBL" id="JAHDVG010000466">
    <property type="protein sequence ID" value="KAH1182837.1"/>
    <property type="molecule type" value="Genomic_DNA"/>
</dbReference>
<accession>A0A9D3XNE0</accession>
<sequence length="136" mass="15348">MDENLGLGPYRSEVPKTQNLRKETACLTSQTQLCKTAIINPHPQHRARRVRTPKEGERTPLCTKARDDCTGRVHCDGSTGNFCALQEPEFIAVKHKSSLLRTMASLVVQIRVPEIQTVVLDLSTEILQLNNVHRYQ</sequence>
<dbReference type="AlphaFoldDB" id="A0A9D3XNE0"/>
<proteinExistence type="predicted"/>
<reference evidence="1" key="1">
    <citation type="submission" date="2021-09" db="EMBL/GenBank/DDBJ databases">
        <title>The genome of Mauremys mutica provides insights into the evolution of semi-aquatic lifestyle.</title>
        <authorList>
            <person name="Gong S."/>
            <person name="Gao Y."/>
        </authorList>
    </citation>
    <scope>NUCLEOTIDE SEQUENCE</scope>
    <source>
        <strain evidence="1">MM-2020</strain>
        <tissue evidence="1">Muscle</tissue>
    </source>
</reference>
<protein>
    <submittedName>
        <fullName evidence="1">Uncharacterized protein</fullName>
    </submittedName>
</protein>
<dbReference type="Proteomes" id="UP000827986">
    <property type="component" value="Unassembled WGS sequence"/>
</dbReference>